<dbReference type="GO" id="GO:0015074">
    <property type="term" value="P:DNA integration"/>
    <property type="evidence" value="ECO:0007669"/>
    <property type="project" value="InterPro"/>
</dbReference>
<dbReference type="EMBL" id="CP000839">
    <property type="protein sequence ID" value="ABW31738.1"/>
    <property type="molecule type" value="Genomic_DNA"/>
</dbReference>
<dbReference type="Proteomes" id="UP000000268">
    <property type="component" value="Plasmid pREB2"/>
</dbReference>
<name>A8ZLW8_ACAM1</name>
<dbReference type="HOGENOM" id="CLU_034060_1_0_3"/>
<dbReference type="PROSITE" id="PS50994">
    <property type="entry name" value="INTEGRASE"/>
    <property type="match status" value="1"/>
</dbReference>
<dbReference type="KEGG" id="amr:AM1_B0012"/>
<feature type="region of interest" description="Disordered" evidence="1">
    <location>
        <begin position="543"/>
        <end position="563"/>
    </location>
</feature>
<evidence type="ECO:0000313" key="3">
    <source>
        <dbReference type="EMBL" id="ABW31738.1"/>
    </source>
</evidence>
<keyword evidence="3" id="KW-0614">Plasmid</keyword>
<organism evidence="3 4">
    <name type="scientific">Acaryochloris marina (strain MBIC 11017)</name>
    <dbReference type="NCBI Taxonomy" id="329726"/>
    <lineage>
        <taxon>Bacteria</taxon>
        <taxon>Bacillati</taxon>
        <taxon>Cyanobacteriota</taxon>
        <taxon>Cyanophyceae</taxon>
        <taxon>Acaryochloridales</taxon>
        <taxon>Acaryochloridaceae</taxon>
        <taxon>Acaryochloris</taxon>
    </lineage>
</organism>
<dbReference type="OrthoDB" id="525881at2"/>
<dbReference type="AlphaFoldDB" id="A8ZLW8"/>
<protein>
    <submittedName>
        <fullName evidence="3">Transposase, putative</fullName>
    </submittedName>
</protein>
<reference evidence="3 4" key="1">
    <citation type="journal article" date="2008" name="Proc. Natl. Acad. Sci. U.S.A.">
        <title>Niche adaptation and genome expansion in the chlorophyll d-producing cyanobacterium Acaryochloris marina.</title>
        <authorList>
            <person name="Swingley W.D."/>
            <person name="Chen M."/>
            <person name="Cheung P.C."/>
            <person name="Conrad A.L."/>
            <person name="Dejesa L.C."/>
            <person name="Hao J."/>
            <person name="Honchak B.M."/>
            <person name="Karbach L.E."/>
            <person name="Kurdoglu A."/>
            <person name="Lahiri S."/>
            <person name="Mastrian S.D."/>
            <person name="Miyashita H."/>
            <person name="Page L."/>
            <person name="Ramakrishna P."/>
            <person name="Satoh S."/>
            <person name="Sattley W.M."/>
            <person name="Shimada Y."/>
            <person name="Taylor H.L."/>
            <person name="Tomo T."/>
            <person name="Tsuchiya T."/>
            <person name="Wang Z.T."/>
            <person name="Raymond J."/>
            <person name="Mimuro M."/>
            <person name="Blankenship R.E."/>
            <person name="Touchman J.W."/>
        </authorList>
    </citation>
    <scope>NUCLEOTIDE SEQUENCE [LARGE SCALE GENOMIC DNA]</scope>
    <source>
        <strain evidence="4">MBIC 11017</strain>
        <plasmid evidence="4">Plasmid pREB2</plasmid>
    </source>
</reference>
<evidence type="ECO:0000313" key="4">
    <source>
        <dbReference type="Proteomes" id="UP000000268"/>
    </source>
</evidence>
<dbReference type="InterPro" id="IPR001584">
    <property type="entry name" value="Integrase_cat-core"/>
</dbReference>
<dbReference type="NCBIfam" id="NF033546">
    <property type="entry name" value="transpos_IS21"/>
    <property type="match status" value="1"/>
</dbReference>
<feature type="compositionally biased region" description="Polar residues" evidence="1">
    <location>
        <begin position="15"/>
        <end position="25"/>
    </location>
</feature>
<dbReference type="PANTHER" id="PTHR35004">
    <property type="entry name" value="TRANSPOSASE RV3428C-RELATED"/>
    <property type="match status" value="1"/>
</dbReference>
<feature type="domain" description="Integrase catalytic" evidence="2">
    <location>
        <begin position="125"/>
        <end position="312"/>
    </location>
</feature>
<accession>A8ZLW8</accession>
<sequence>MPAPIKPQQVHLYMQTKQSGSSQETAAAKAGISTRTAHRIDSGTHRPQRGRPHDWKTREDPLDGLWELELEPMLEREPRLEATTLFETLQENHPGQYDDKIRTVQRRTAKWKAAHGKPKEVMFKIQHHPGEMGQSDFAQLKGFSVTVQGEAFHHILYHYRLSYSGWQYVQVIQGGESFIGLSQGLQNALTACGGVPKIHRTDSLSAAYRNTGGRNPQLTQLYSTLCDHYRMQPTRNNLGVSHENGGIEGSHGYFKRRLCQALYRRGSFDFESVAAYQQFIEQVIAKLNAKCQKKFALELPTLQPLPRYRTPDYEVRSAKVSCNSTIAVRCVLYTVPSRLIGHRLKLHLYHDRIVGFLGTTPVVELARVHVHGSEKKRRARSIDYKHVAESLRRKPNAFLYCQWQSELLPNLQWHQLWESLKASFERDQAARLITEALYIAATQDQESQVADYLQTQLDQSTLTLSGLKQAFEFQLSTEQYPDVPSQQHNLSDYDQFLTLGSGQPIPVADDNPQTAPVKTFPRRVAEHRASSNSGELVLRPVSIGFSSRRSQPPRTESDLPRAVRSATSLRKILDQF</sequence>
<feature type="compositionally biased region" description="Polar residues" evidence="1">
    <location>
        <begin position="544"/>
        <end position="554"/>
    </location>
</feature>
<feature type="region of interest" description="Disordered" evidence="1">
    <location>
        <begin position="1"/>
        <end position="59"/>
    </location>
</feature>
<keyword evidence="4" id="KW-1185">Reference proteome</keyword>
<gene>
    <name evidence="3" type="ordered locus">AM1_B0012</name>
</gene>
<evidence type="ECO:0000256" key="1">
    <source>
        <dbReference type="SAM" id="MobiDB-lite"/>
    </source>
</evidence>
<geneLocation type="plasmid" evidence="3 4">
    <name>pREB2</name>
</geneLocation>
<dbReference type="PANTHER" id="PTHR35004:SF7">
    <property type="entry name" value="INTEGRASE PROTEIN"/>
    <property type="match status" value="1"/>
</dbReference>
<proteinExistence type="predicted"/>
<evidence type="ECO:0000259" key="2">
    <source>
        <dbReference type="PROSITE" id="PS50994"/>
    </source>
</evidence>